<name>A0A9Q5HUT8_SANBA</name>
<feature type="region of interest" description="Disordered" evidence="1">
    <location>
        <begin position="278"/>
        <end position="306"/>
    </location>
</feature>
<protein>
    <submittedName>
        <fullName evidence="2">Uncharacterized protein</fullName>
    </submittedName>
</protein>
<proteinExistence type="predicted"/>
<gene>
    <name evidence="2" type="ORF">A7U60_g6612</name>
</gene>
<feature type="region of interest" description="Disordered" evidence="1">
    <location>
        <begin position="25"/>
        <end position="91"/>
    </location>
</feature>
<evidence type="ECO:0000313" key="3">
    <source>
        <dbReference type="Proteomes" id="UP000757232"/>
    </source>
</evidence>
<accession>A0A9Q5HUT8</accession>
<evidence type="ECO:0000313" key="2">
    <source>
        <dbReference type="EMBL" id="OCB86300.1"/>
    </source>
</evidence>
<evidence type="ECO:0000256" key="1">
    <source>
        <dbReference type="SAM" id="MobiDB-lite"/>
    </source>
</evidence>
<feature type="compositionally biased region" description="Acidic residues" evidence="1">
    <location>
        <begin position="280"/>
        <end position="301"/>
    </location>
</feature>
<feature type="compositionally biased region" description="Low complexity" evidence="1">
    <location>
        <begin position="30"/>
        <end position="40"/>
    </location>
</feature>
<keyword evidence="3" id="KW-1185">Reference proteome</keyword>
<dbReference type="AlphaFoldDB" id="A0A9Q5HUT8"/>
<dbReference type="Proteomes" id="UP000757232">
    <property type="component" value="Unassembled WGS sequence"/>
</dbReference>
<feature type="region of interest" description="Disordered" evidence="1">
    <location>
        <begin position="134"/>
        <end position="153"/>
    </location>
</feature>
<reference evidence="2" key="1">
    <citation type="submission" date="2016-06" db="EMBL/GenBank/DDBJ databases">
        <title>Draft Genome sequence of the fungus Inonotus baumii.</title>
        <authorList>
            <person name="Zhu H."/>
            <person name="Lin W."/>
        </authorList>
    </citation>
    <scope>NUCLEOTIDE SEQUENCE</scope>
    <source>
        <strain evidence="2">821</strain>
    </source>
</reference>
<comment type="caution">
    <text evidence="2">The sequence shown here is derived from an EMBL/GenBank/DDBJ whole genome shotgun (WGS) entry which is preliminary data.</text>
</comment>
<sequence>MSLQGLSPEIINAILSQYVLSLQGSPPIDPTLSSEPSLPSSDPPSEPIPESQEQINQRLTALENEIRLLKEKRTNDGEDADDEGDGGVNDRAQFRGCFLGVPARYLSEEQKMVRKDLTRRVRQVMKGLTKLGDAEDENYNPAEDNIPSGETGFMPDYDKPPKYSANEDLIVRTVDLVTLEHTMQNGHYMFEDVLFTKKDVRQFATSTFENKKRAYQTEKDNEKKRKVVRAQKKNRRHVRQRHTKKTRKIYASTYKDTYSVQLPDEIFQSDCMTELVSELDSSDIPDEPGGSDENEDEDDEEMRAMKKESARRMLVKTEKTIYHTRLALHALLTEKERRQKVKVWEEKKPEFHSKKVSILFTYEANLLTND</sequence>
<organism evidence="2 3">
    <name type="scientific">Sanghuangporus baumii</name>
    <name type="common">Phellinus baumii</name>
    <dbReference type="NCBI Taxonomy" id="108892"/>
    <lineage>
        <taxon>Eukaryota</taxon>
        <taxon>Fungi</taxon>
        <taxon>Dikarya</taxon>
        <taxon>Basidiomycota</taxon>
        <taxon>Agaricomycotina</taxon>
        <taxon>Agaricomycetes</taxon>
        <taxon>Hymenochaetales</taxon>
        <taxon>Hymenochaetaceae</taxon>
        <taxon>Sanghuangporus</taxon>
    </lineage>
</organism>
<dbReference type="EMBL" id="LNZH02000203">
    <property type="protein sequence ID" value="OCB86300.1"/>
    <property type="molecule type" value="Genomic_DNA"/>
</dbReference>
<feature type="compositionally biased region" description="Basic and acidic residues" evidence="1">
    <location>
        <begin position="64"/>
        <end position="76"/>
    </location>
</feature>